<reference evidence="2 3" key="1">
    <citation type="submission" date="2021-01" db="EMBL/GenBank/DDBJ databases">
        <title>Whole genome shotgun sequence of Plantactinospora mayteni NBRC 109088.</title>
        <authorList>
            <person name="Komaki H."/>
            <person name="Tamura T."/>
        </authorList>
    </citation>
    <scope>NUCLEOTIDE SEQUENCE [LARGE SCALE GENOMIC DNA]</scope>
    <source>
        <strain evidence="2 3">NBRC 109088</strain>
    </source>
</reference>
<keyword evidence="3" id="KW-1185">Reference proteome</keyword>
<name>A0ABQ4EIJ1_9ACTN</name>
<evidence type="ECO:0000256" key="1">
    <source>
        <dbReference type="SAM" id="MobiDB-lite"/>
    </source>
</evidence>
<evidence type="ECO:0000313" key="3">
    <source>
        <dbReference type="Proteomes" id="UP000621500"/>
    </source>
</evidence>
<feature type="region of interest" description="Disordered" evidence="1">
    <location>
        <begin position="1"/>
        <end position="52"/>
    </location>
</feature>
<gene>
    <name evidence="2" type="ORF">Pma05_10170</name>
</gene>
<organism evidence="2 3">
    <name type="scientific">Plantactinospora mayteni</name>
    <dbReference type="NCBI Taxonomy" id="566021"/>
    <lineage>
        <taxon>Bacteria</taxon>
        <taxon>Bacillati</taxon>
        <taxon>Actinomycetota</taxon>
        <taxon>Actinomycetes</taxon>
        <taxon>Micromonosporales</taxon>
        <taxon>Micromonosporaceae</taxon>
        <taxon>Plantactinospora</taxon>
    </lineage>
</organism>
<protein>
    <submittedName>
        <fullName evidence="2">Uncharacterized protein</fullName>
    </submittedName>
</protein>
<dbReference type="EMBL" id="BONX01000004">
    <property type="protein sequence ID" value="GIG94444.1"/>
    <property type="molecule type" value="Genomic_DNA"/>
</dbReference>
<comment type="caution">
    <text evidence="2">The sequence shown here is derived from an EMBL/GenBank/DDBJ whole genome shotgun (WGS) entry which is preliminary data.</text>
</comment>
<dbReference type="Proteomes" id="UP000621500">
    <property type="component" value="Unassembled WGS sequence"/>
</dbReference>
<accession>A0ABQ4EIJ1</accession>
<proteinExistence type="predicted"/>
<sequence>MCATRPVKSAISPGSDAGTDQVDRSGGGSAGVDSTGAGHNPAAGGTGAGREATETFSGVTGAALDTVAAVSGVVTVRAATAFRALTQLATVASSPPHARTNASTNLGRGTVERLNVDAIVLAGKRSPAVCALAASWR</sequence>
<evidence type="ECO:0000313" key="2">
    <source>
        <dbReference type="EMBL" id="GIG94444.1"/>
    </source>
</evidence>